<evidence type="ECO:0008006" key="5">
    <source>
        <dbReference type="Google" id="ProtNLM"/>
    </source>
</evidence>
<feature type="compositionally biased region" description="Low complexity" evidence="1">
    <location>
        <begin position="82"/>
        <end position="105"/>
    </location>
</feature>
<keyword evidence="2" id="KW-0732">Signal</keyword>
<dbReference type="Proteomes" id="UP001162060">
    <property type="component" value="Unassembled WGS sequence"/>
</dbReference>
<reference evidence="3" key="1">
    <citation type="submission" date="2024-01" db="EMBL/GenBank/DDBJ databases">
        <authorList>
            <person name="Webb A."/>
        </authorList>
    </citation>
    <scope>NUCLEOTIDE SEQUENCE</scope>
    <source>
        <strain evidence="3">Pm1</strain>
    </source>
</reference>
<feature type="chain" id="PRO_5043561697" description="Secreted protein" evidence="2">
    <location>
        <begin position="19"/>
        <end position="180"/>
    </location>
</feature>
<evidence type="ECO:0000256" key="2">
    <source>
        <dbReference type="SAM" id="SignalP"/>
    </source>
</evidence>
<sequence>MLLLPMLILPMLIQLAPADHLADPFGFSVGSDDAPANDSSSVDADPADADVNSDPVRNLDTVENDQASPAPADHLADPVGISVGSDDAPADGASSPSANPADADVVSTPVRNLDTAEHDQARLARLTTLLTLLAFRSDLMTPRRTMPLLLTLTWIVTKYMTRTRPRLTSNLRSVKAYDER</sequence>
<feature type="compositionally biased region" description="Low complexity" evidence="1">
    <location>
        <begin position="32"/>
        <end position="56"/>
    </location>
</feature>
<dbReference type="EMBL" id="CAKLBY020000171">
    <property type="protein sequence ID" value="CAK7930992.1"/>
    <property type="molecule type" value="Genomic_DNA"/>
</dbReference>
<protein>
    <recommendedName>
        <fullName evidence="5">Secreted protein</fullName>
    </recommendedName>
</protein>
<dbReference type="AlphaFoldDB" id="A0AAV1UBE3"/>
<evidence type="ECO:0000256" key="1">
    <source>
        <dbReference type="SAM" id="MobiDB-lite"/>
    </source>
</evidence>
<feature type="region of interest" description="Disordered" evidence="1">
    <location>
        <begin position="32"/>
        <end position="105"/>
    </location>
</feature>
<proteinExistence type="predicted"/>
<evidence type="ECO:0000313" key="4">
    <source>
        <dbReference type="Proteomes" id="UP001162060"/>
    </source>
</evidence>
<gene>
    <name evidence="3" type="ORF">PM001_LOCUS16142</name>
</gene>
<organism evidence="3 4">
    <name type="scientific">Peronospora matthiolae</name>
    <dbReference type="NCBI Taxonomy" id="2874970"/>
    <lineage>
        <taxon>Eukaryota</taxon>
        <taxon>Sar</taxon>
        <taxon>Stramenopiles</taxon>
        <taxon>Oomycota</taxon>
        <taxon>Peronosporomycetes</taxon>
        <taxon>Peronosporales</taxon>
        <taxon>Peronosporaceae</taxon>
        <taxon>Peronospora</taxon>
    </lineage>
</organism>
<accession>A0AAV1UBE3</accession>
<evidence type="ECO:0000313" key="3">
    <source>
        <dbReference type="EMBL" id="CAK7930992.1"/>
    </source>
</evidence>
<name>A0AAV1UBE3_9STRA</name>
<comment type="caution">
    <text evidence="3">The sequence shown here is derived from an EMBL/GenBank/DDBJ whole genome shotgun (WGS) entry which is preliminary data.</text>
</comment>
<feature type="signal peptide" evidence="2">
    <location>
        <begin position="1"/>
        <end position="18"/>
    </location>
</feature>